<organism evidence="3 4">
    <name type="scientific">Hyphomonas johnsonii MHS-2</name>
    <dbReference type="NCBI Taxonomy" id="1280950"/>
    <lineage>
        <taxon>Bacteria</taxon>
        <taxon>Pseudomonadati</taxon>
        <taxon>Pseudomonadota</taxon>
        <taxon>Alphaproteobacteria</taxon>
        <taxon>Hyphomonadales</taxon>
        <taxon>Hyphomonadaceae</taxon>
        <taxon>Hyphomonas</taxon>
    </lineage>
</organism>
<keyword evidence="2" id="KW-0732">Signal</keyword>
<evidence type="ECO:0000256" key="2">
    <source>
        <dbReference type="SAM" id="SignalP"/>
    </source>
</evidence>
<feature type="signal peptide" evidence="2">
    <location>
        <begin position="1"/>
        <end position="24"/>
    </location>
</feature>
<comment type="caution">
    <text evidence="3">The sequence shown here is derived from an EMBL/GenBank/DDBJ whole genome shotgun (WGS) entry which is preliminary data.</text>
</comment>
<sequence length="124" mass="13365">MKAVIKTFAAASAALAILAGTAAAQDYNNWGEISPWGSTMVDEWGNEHYVDPYAYDSQVDMYGNVISSYNGELDPSLDYYDLTPVQPGYDYSGGYGSGGSTSSSDLPYSQPADSHEAFINSIYE</sequence>
<accession>A0A059FSA5</accession>
<feature type="chain" id="PRO_5001572579" description="Lipoprotein" evidence="2">
    <location>
        <begin position="25"/>
        <end position="124"/>
    </location>
</feature>
<protein>
    <recommendedName>
        <fullName evidence="5">Lipoprotein</fullName>
    </recommendedName>
</protein>
<reference evidence="3 4" key="1">
    <citation type="journal article" date="2014" name="Antonie Van Leeuwenhoek">
        <title>Hyphomonas beringensis sp. nov. and Hyphomonas chukchiensis sp. nov., isolated from surface seawater of the Bering Sea and Chukchi Sea.</title>
        <authorList>
            <person name="Li C."/>
            <person name="Lai Q."/>
            <person name="Li G."/>
            <person name="Dong C."/>
            <person name="Wang J."/>
            <person name="Liao Y."/>
            <person name="Shao Z."/>
        </authorList>
    </citation>
    <scope>NUCLEOTIDE SEQUENCE [LARGE SCALE GENOMIC DNA]</scope>
    <source>
        <strain evidence="3 4">MHS-2</strain>
    </source>
</reference>
<evidence type="ECO:0000313" key="3">
    <source>
        <dbReference type="EMBL" id="KCZ93406.1"/>
    </source>
</evidence>
<dbReference type="EMBL" id="ARYK01000002">
    <property type="protein sequence ID" value="KCZ93406.1"/>
    <property type="molecule type" value="Genomic_DNA"/>
</dbReference>
<evidence type="ECO:0008006" key="5">
    <source>
        <dbReference type="Google" id="ProtNLM"/>
    </source>
</evidence>
<dbReference type="AlphaFoldDB" id="A0A059FSA5"/>
<dbReference type="PATRIC" id="fig|1280950.3.peg.1229"/>
<dbReference type="RefSeq" id="WP_035614983.1">
    <property type="nucleotide sequence ID" value="NZ_ARYK01000002.1"/>
</dbReference>
<name>A0A059FSA5_9PROT</name>
<evidence type="ECO:0000313" key="4">
    <source>
        <dbReference type="Proteomes" id="UP000025171"/>
    </source>
</evidence>
<evidence type="ECO:0000256" key="1">
    <source>
        <dbReference type="SAM" id="MobiDB-lite"/>
    </source>
</evidence>
<dbReference type="OrthoDB" id="8512036at2"/>
<keyword evidence="4" id="KW-1185">Reference proteome</keyword>
<gene>
    <name evidence="3" type="ORF">HJO_06105</name>
</gene>
<proteinExistence type="predicted"/>
<feature type="region of interest" description="Disordered" evidence="1">
    <location>
        <begin position="91"/>
        <end position="112"/>
    </location>
</feature>
<dbReference type="Proteomes" id="UP000025171">
    <property type="component" value="Unassembled WGS sequence"/>
</dbReference>